<keyword evidence="2" id="KW-1185">Reference proteome</keyword>
<reference evidence="1" key="2">
    <citation type="submission" date="2025-09" db="UniProtKB">
        <authorList>
            <consortium name="Ensembl"/>
        </authorList>
    </citation>
    <scope>IDENTIFICATION</scope>
</reference>
<dbReference type="GO" id="GO:0009267">
    <property type="term" value="P:cellular response to starvation"/>
    <property type="evidence" value="ECO:0007669"/>
    <property type="project" value="InterPro"/>
</dbReference>
<dbReference type="GO" id="GO:0005615">
    <property type="term" value="C:extracellular space"/>
    <property type="evidence" value="ECO:0007669"/>
    <property type="project" value="InterPro"/>
</dbReference>
<organism evidence="1 2">
    <name type="scientific">Oncorhynchus kisutch</name>
    <name type="common">Coho salmon</name>
    <name type="synonym">Salmo kisutch</name>
    <dbReference type="NCBI Taxonomy" id="8019"/>
    <lineage>
        <taxon>Eukaryota</taxon>
        <taxon>Metazoa</taxon>
        <taxon>Chordata</taxon>
        <taxon>Craniata</taxon>
        <taxon>Vertebrata</taxon>
        <taxon>Euteleostomi</taxon>
        <taxon>Actinopterygii</taxon>
        <taxon>Neopterygii</taxon>
        <taxon>Teleostei</taxon>
        <taxon>Protacanthopterygii</taxon>
        <taxon>Salmoniformes</taxon>
        <taxon>Salmonidae</taxon>
        <taxon>Salmoninae</taxon>
        <taxon>Oncorhynchus</taxon>
    </lineage>
</organism>
<dbReference type="GeneTree" id="ENSGT00390000018319"/>
<dbReference type="GO" id="GO:0043410">
    <property type="term" value="P:positive regulation of MAPK cascade"/>
    <property type="evidence" value="ECO:0007669"/>
    <property type="project" value="InterPro"/>
</dbReference>
<dbReference type="PANTHER" id="PTHR16655:SF5">
    <property type="entry name" value="COCAINE- AND AMPHETAMINE-REGULATED TRANSCRIPT 2-RELATED"/>
    <property type="match status" value="1"/>
</dbReference>
<dbReference type="Proteomes" id="UP000694557">
    <property type="component" value="Unassembled WGS sequence"/>
</dbReference>
<dbReference type="InterPro" id="IPR009106">
    <property type="entry name" value="CART"/>
</dbReference>
<evidence type="ECO:0000313" key="1">
    <source>
        <dbReference type="Ensembl" id="ENSOKIP00005097114.1"/>
    </source>
</evidence>
<gene>
    <name evidence="1" type="primary">LOC116359643</name>
</gene>
<evidence type="ECO:0000313" key="2">
    <source>
        <dbReference type="Proteomes" id="UP000694557"/>
    </source>
</evidence>
<protein>
    <submittedName>
        <fullName evidence="1">Cocaine- and amphetamine-regulated transcript protein</fullName>
    </submittedName>
</protein>
<dbReference type="GO" id="GO:0007186">
    <property type="term" value="P:G protein-coupled receptor signaling pathway"/>
    <property type="evidence" value="ECO:0007669"/>
    <property type="project" value="InterPro"/>
</dbReference>
<dbReference type="GO" id="GO:0008343">
    <property type="term" value="P:adult feeding behavior"/>
    <property type="evidence" value="ECO:0007669"/>
    <property type="project" value="InterPro"/>
</dbReference>
<dbReference type="PANTHER" id="PTHR16655">
    <property type="entry name" value="COCAINE AND AMPHETAMINE REGULATED TRANSCRIPT PROTEIN"/>
    <property type="match status" value="1"/>
</dbReference>
<accession>A0A8C7K9S1</accession>
<sequence length="145" mass="16836">MISSTVRNLIRNMESSRLWTRALVCAVLLSIVLSAEIDYSDSELDLDTRSVRDFYPKDPNLTNEKQLLGALHDVLKKLQTKRLPFWEKKFGQVPTVNVTISTNLLNMERPIFRKTDCLNWRVKLHFNILTFTKCVHVPCFVVDVI</sequence>
<dbReference type="Pfam" id="PF06373">
    <property type="entry name" value="CART"/>
    <property type="match status" value="1"/>
</dbReference>
<dbReference type="Ensembl" id="ENSOKIT00005103970.1">
    <property type="protein sequence ID" value="ENSOKIP00005097114.1"/>
    <property type="gene ID" value="ENSOKIG00005042615.1"/>
</dbReference>
<dbReference type="AlphaFoldDB" id="A0A8C7K9S1"/>
<dbReference type="GO" id="GO:0032099">
    <property type="term" value="P:negative regulation of appetite"/>
    <property type="evidence" value="ECO:0007669"/>
    <property type="project" value="InterPro"/>
</dbReference>
<proteinExistence type="predicted"/>
<reference evidence="1" key="1">
    <citation type="submission" date="2025-08" db="UniProtKB">
        <authorList>
            <consortium name="Ensembl"/>
        </authorList>
    </citation>
    <scope>IDENTIFICATION</scope>
</reference>
<name>A0A8C7K9S1_ONCKI</name>